<name>C5T2N8_ACIDE</name>
<accession>C5T2N8</accession>
<sequence length="56" mass="5948">MKHPLSRFASSPSRGTPPLARQSRFHGGLRVACSAAFSATGQPVALRNPKISMELA</sequence>
<evidence type="ECO:0000313" key="3">
    <source>
        <dbReference type="Proteomes" id="UP000003856"/>
    </source>
</evidence>
<feature type="region of interest" description="Disordered" evidence="1">
    <location>
        <begin position="1"/>
        <end position="23"/>
    </location>
</feature>
<dbReference type="Proteomes" id="UP000003856">
    <property type="component" value="Unassembled WGS sequence"/>
</dbReference>
<dbReference type="PATRIC" id="fig|573060.9.peg.4036"/>
<protein>
    <submittedName>
        <fullName evidence="2">Uncharacterized protein</fullName>
    </submittedName>
</protein>
<comment type="caution">
    <text evidence="2">The sequence shown here is derived from an EMBL/GenBank/DDBJ whole genome shotgun (WGS) entry which is preliminary data.</text>
</comment>
<dbReference type="EMBL" id="ACQT01000021">
    <property type="protein sequence ID" value="EER61283.1"/>
    <property type="molecule type" value="Genomic_DNA"/>
</dbReference>
<keyword evidence="3" id="KW-1185">Reference proteome</keyword>
<organism evidence="2 3">
    <name type="scientific">Acidovorax delafieldii 2AN</name>
    <dbReference type="NCBI Taxonomy" id="573060"/>
    <lineage>
        <taxon>Bacteria</taxon>
        <taxon>Pseudomonadati</taxon>
        <taxon>Pseudomonadota</taxon>
        <taxon>Betaproteobacteria</taxon>
        <taxon>Burkholderiales</taxon>
        <taxon>Comamonadaceae</taxon>
        <taxon>Acidovorax</taxon>
    </lineage>
</organism>
<proteinExistence type="predicted"/>
<gene>
    <name evidence="2" type="ORF">AcdelDRAFT_1168</name>
</gene>
<evidence type="ECO:0000313" key="2">
    <source>
        <dbReference type="EMBL" id="EER61283.1"/>
    </source>
</evidence>
<evidence type="ECO:0000256" key="1">
    <source>
        <dbReference type="SAM" id="MobiDB-lite"/>
    </source>
</evidence>
<dbReference type="AlphaFoldDB" id="C5T2N8"/>
<reference evidence="2 3" key="1">
    <citation type="submission" date="2009-05" db="EMBL/GenBank/DDBJ databases">
        <title>The draft genome of Acidovorax delafieldii 2AN.</title>
        <authorList>
            <consortium name="US DOE Joint Genome Institute (JGI-PGF)"/>
            <person name="Lucas S."/>
            <person name="Copeland A."/>
            <person name="Lapidus A."/>
            <person name="Glavina del Rio T."/>
            <person name="Tice H."/>
            <person name="Bruce D."/>
            <person name="Goodwin L."/>
            <person name="Pitluck S."/>
            <person name="Larimer F."/>
            <person name="Land M.L."/>
            <person name="Hauser L."/>
            <person name="Shelobolina E.S."/>
            <person name="Picardal F."/>
            <person name="Roden E."/>
            <person name="Emerson D."/>
        </authorList>
    </citation>
    <scope>NUCLEOTIDE SEQUENCE [LARGE SCALE GENOMIC DNA]</scope>
    <source>
        <strain evidence="2 3">2AN</strain>
    </source>
</reference>